<protein>
    <submittedName>
        <fullName evidence="2">Uncharacterized protein</fullName>
    </submittedName>
</protein>
<gene>
    <name evidence="2" type="ORF">TEU_08800</name>
</gene>
<accession>A0A097QVC7</accession>
<dbReference type="STRING" id="1505907.TEU_08800"/>
<feature type="transmembrane region" description="Helical" evidence="1">
    <location>
        <begin position="65"/>
        <end position="83"/>
    </location>
</feature>
<keyword evidence="1" id="KW-1133">Transmembrane helix</keyword>
<dbReference type="AlphaFoldDB" id="A0A097QVC7"/>
<dbReference type="EMBL" id="CP008887">
    <property type="protein sequence ID" value="AIU70422.1"/>
    <property type="molecule type" value="Genomic_DNA"/>
</dbReference>
<sequence length="128" mass="14020">MELKNLLLHLSVIAFSTAWELMLAYNSRSVGGYYVEKSTIFFENWTAGAGRPCVSWSKYSPSLEFVLLVLLPALVLLILYLWFKVPTLMNSAISVGLPVLSVIVVYFKTTGPGVLLVLLVVSAVVGGH</sequence>
<reference evidence="2 3" key="1">
    <citation type="journal article" date="2015" name="Int. J. Syst. Evol. Microbiol.">
        <title>Thermococcus eurythermalis sp. nov., a conditional piezophilic hyperthermophilic archaeon with a wide temperature range isolated from an oil-immersed chimney in the Guaymas Basin.</title>
        <authorList>
            <person name="Zhao W."/>
            <person name="Zeng X."/>
            <person name="Xiao X."/>
        </authorList>
    </citation>
    <scope>NUCLEOTIDE SEQUENCE [LARGE SCALE GENOMIC DNA]</scope>
    <source>
        <strain evidence="2 3">A501</strain>
    </source>
</reference>
<organism evidence="2 3">
    <name type="scientific">Thermococcus eurythermalis</name>
    <dbReference type="NCBI Taxonomy" id="1505907"/>
    <lineage>
        <taxon>Archaea</taxon>
        <taxon>Methanobacteriati</taxon>
        <taxon>Methanobacteriota</taxon>
        <taxon>Thermococci</taxon>
        <taxon>Thermococcales</taxon>
        <taxon>Thermococcaceae</taxon>
        <taxon>Thermococcus</taxon>
    </lineage>
</organism>
<evidence type="ECO:0000313" key="2">
    <source>
        <dbReference type="EMBL" id="AIU70422.1"/>
    </source>
</evidence>
<feature type="transmembrane region" description="Helical" evidence="1">
    <location>
        <begin position="6"/>
        <end position="25"/>
    </location>
</feature>
<dbReference type="KEGG" id="teu:TEU_08800"/>
<feature type="transmembrane region" description="Helical" evidence="1">
    <location>
        <begin position="103"/>
        <end position="125"/>
    </location>
</feature>
<dbReference type="Proteomes" id="UP000029980">
    <property type="component" value="Chromosome"/>
</dbReference>
<keyword evidence="3" id="KW-1185">Reference proteome</keyword>
<evidence type="ECO:0000256" key="1">
    <source>
        <dbReference type="SAM" id="Phobius"/>
    </source>
</evidence>
<evidence type="ECO:0000313" key="3">
    <source>
        <dbReference type="Proteomes" id="UP000029980"/>
    </source>
</evidence>
<dbReference type="HOGENOM" id="CLU_142664_0_0_2"/>
<keyword evidence="1" id="KW-0472">Membrane</keyword>
<name>A0A097QVC7_9EURY</name>
<keyword evidence="1" id="KW-0812">Transmembrane</keyword>
<proteinExistence type="predicted"/>